<dbReference type="KEGG" id="fcy:FRACYDRAFT_243558"/>
<feature type="compositionally biased region" description="Basic and acidic residues" evidence="2">
    <location>
        <begin position="437"/>
        <end position="449"/>
    </location>
</feature>
<feature type="compositionally biased region" description="Acidic residues" evidence="2">
    <location>
        <begin position="180"/>
        <end position="205"/>
    </location>
</feature>
<accession>A0A1E7F4D5</accession>
<reference evidence="4 5" key="1">
    <citation type="submission" date="2016-09" db="EMBL/GenBank/DDBJ databases">
        <title>Extensive genetic diversity and differential bi-allelic expression allows diatom success in the polar Southern Ocean.</title>
        <authorList>
            <consortium name="DOE Joint Genome Institute"/>
            <person name="Mock T."/>
            <person name="Otillar R.P."/>
            <person name="Strauss J."/>
            <person name="Dupont C."/>
            <person name="Frickenhaus S."/>
            <person name="Maumus F."/>
            <person name="Mcmullan M."/>
            <person name="Sanges R."/>
            <person name="Schmutz J."/>
            <person name="Toseland A."/>
            <person name="Valas R."/>
            <person name="Veluchamy A."/>
            <person name="Ward B.J."/>
            <person name="Allen A."/>
            <person name="Barry K."/>
            <person name="Falciatore A."/>
            <person name="Ferrante M."/>
            <person name="Fortunato A.E."/>
            <person name="Gloeckner G."/>
            <person name="Gruber A."/>
            <person name="Hipkin R."/>
            <person name="Janech M."/>
            <person name="Kroth P."/>
            <person name="Leese F."/>
            <person name="Lindquist E."/>
            <person name="Lyon B.R."/>
            <person name="Martin J."/>
            <person name="Mayer C."/>
            <person name="Parker M."/>
            <person name="Quesneville H."/>
            <person name="Raymond J."/>
            <person name="Uhlig C."/>
            <person name="Valentin K.U."/>
            <person name="Worden A.Z."/>
            <person name="Armbrust E.V."/>
            <person name="Bowler C."/>
            <person name="Green B."/>
            <person name="Moulton V."/>
            <person name="Van Oosterhout C."/>
            <person name="Grigoriev I."/>
        </authorList>
    </citation>
    <scope>NUCLEOTIDE SEQUENCE [LARGE SCALE GENOMIC DNA]</scope>
    <source>
        <strain evidence="4 5">CCMP1102</strain>
    </source>
</reference>
<feature type="compositionally biased region" description="Acidic residues" evidence="2">
    <location>
        <begin position="353"/>
        <end position="371"/>
    </location>
</feature>
<dbReference type="AlphaFoldDB" id="A0A1E7F4D5"/>
<feature type="compositionally biased region" description="Low complexity" evidence="2">
    <location>
        <begin position="223"/>
        <end position="235"/>
    </location>
</feature>
<evidence type="ECO:0000256" key="2">
    <source>
        <dbReference type="SAM" id="MobiDB-lite"/>
    </source>
</evidence>
<feature type="compositionally biased region" description="Low complexity" evidence="2">
    <location>
        <begin position="118"/>
        <end position="144"/>
    </location>
</feature>
<dbReference type="PANTHER" id="PTHR20916">
    <property type="entry name" value="CYSTEINE AND GLYCINE-RICH PROTEIN 2 BINDING PROTEIN"/>
    <property type="match status" value="1"/>
</dbReference>
<evidence type="ECO:0000259" key="3">
    <source>
        <dbReference type="Pfam" id="PF20710"/>
    </source>
</evidence>
<feature type="region of interest" description="Disordered" evidence="2">
    <location>
        <begin position="349"/>
        <end position="384"/>
    </location>
</feature>
<feature type="compositionally biased region" description="Polar residues" evidence="2">
    <location>
        <begin position="167"/>
        <end position="177"/>
    </location>
</feature>
<keyword evidence="1" id="KW-0175">Coiled coil</keyword>
<proteinExistence type="predicted"/>
<feature type="region of interest" description="Disordered" evidence="2">
    <location>
        <begin position="472"/>
        <end position="520"/>
    </location>
</feature>
<dbReference type="InterPro" id="IPR049227">
    <property type="entry name" value="DUF6824"/>
</dbReference>
<dbReference type="EMBL" id="KV784363">
    <property type="protein sequence ID" value="OEU13041.1"/>
    <property type="molecule type" value="Genomic_DNA"/>
</dbReference>
<feature type="coiled-coil region" evidence="1">
    <location>
        <begin position="866"/>
        <end position="934"/>
    </location>
</feature>
<dbReference type="Proteomes" id="UP000095751">
    <property type="component" value="Unassembled WGS sequence"/>
</dbReference>
<evidence type="ECO:0000313" key="4">
    <source>
        <dbReference type="EMBL" id="OEU13041.1"/>
    </source>
</evidence>
<dbReference type="Pfam" id="PF20710">
    <property type="entry name" value="DUF6824"/>
    <property type="match status" value="1"/>
</dbReference>
<sequence>MSYDRAEFASSKFVNAIGDKKDVQFAGKDLRSMSDNTNTNDAATITAATDSAADSIVAVAVGNNNNDANSSIDTINRSWGSTIRSILLSAIANESTTTTTTSACIFEEAERVIDEHSSTNVNANANVNTASSQRRSSTSSSPTEAESRRRAYNVASRLQEGEMMTIPTASTFSSSSIDNGNDEYEDEDDNNNEDADDDEYDDDDDTIAGNIAAAAAEFAAATPVTTVTTTSGNDNDNNDNDNNDKENDVNKTTSTLPSGNNGMSCIHPPPRAIKREASLTLDPYISPPPPASINKRDASSASSSSANANVNVNRDAFLLPHPRHSPIIKREESRPLSANVDKVLEILHSSGKDDEDDKDEDGAEDNNDDDTIIMKMKMPSPIQLKRKFDQETLRHYYENNKNNNNSSGAGAGARRVLKYHNNENINHESLPIEQGDEENKNNYDDEKDVHHGSFASFQDLNNNDNMSIESVASSSAPSLLATESVASSIRDDKRAEQDDNIAEQDDKRAEMKSVASSSDKDWKSIRSEVKAIVENRNKKKKLSESGPESKSKMIPPKSSHSLPSLPLPLRQKMKEIVFHTEQLGLLLDKKRININNTKNEEEKEEVFVVCGVANNQNHTFKGEEGISFGDILISIGNIDVRNTKKALSNKDIERIISSTARPIIIKLLTSSSSAAADNNNTKRLPLPRFNCDICNSPWGGESGRCNNVLACGIRCKRRAEEQKKNDKMQKVREEKKRETAERKRKETAQAYARERKRKETAQAYARNNRDQPAPSESAVRPNNQDVLLGRGKPVRNHNGNRKMAGLIVQYRRQYNESKNGQKGAIVEEILGILSTDGGRFLRRYNEDSTWWTEVPQQVAFKKVCDAFRSQGKIAKAEAERRRAEKEKIRDDKKQDVAAERKKMKMAQALAKKILQEQRKKMKMAQALAKKILQEQKKQEAVDWKEVDNLTKLSKDGITLSTGNHLWLDTFNTLRNEVKDFVEKSAGKPEGLLIAFAIDGTNMSSSGLFKFKIPNGEATANSILHQCEPIENCVYRNPNATTSSLQVVGEFTSKLPQPFLANRVAVAKTGTLFGKTIIARTDNLKVQKYKGPGGEHSDDKFKHIITKPLFGLPNKSLLLCRVLEKPDGGVLQLFREPDKKKFSIRIEKGELLIMMAHAGLCNHKCEKGLYTIVTDFVLPYDAHREMKITGGLKGKFEKFISDYATSISHL</sequence>
<protein>
    <recommendedName>
        <fullName evidence="3">DUF6824 domain-containing protein</fullName>
    </recommendedName>
</protein>
<evidence type="ECO:0000256" key="1">
    <source>
        <dbReference type="SAM" id="Coils"/>
    </source>
</evidence>
<feature type="region of interest" description="Disordered" evidence="2">
    <location>
        <begin position="720"/>
        <end position="799"/>
    </location>
</feature>
<name>A0A1E7F4D5_9STRA</name>
<feature type="compositionally biased region" description="Basic and acidic residues" evidence="2">
    <location>
        <begin position="720"/>
        <end position="747"/>
    </location>
</feature>
<gene>
    <name evidence="4" type="ORF">FRACYDRAFT_243558</name>
</gene>
<feature type="region of interest" description="Disordered" evidence="2">
    <location>
        <begin position="533"/>
        <end position="564"/>
    </location>
</feature>
<organism evidence="4 5">
    <name type="scientific">Fragilariopsis cylindrus CCMP1102</name>
    <dbReference type="NCBI Taxonomy" id="635003"/>
    <lineage>
        <taxon>Eukaryota</taxon>
        <taxon>Sar</taxon>
        <taxon>Stramenopiles</taxon>
        <taxon>Ochrophyta</taxon>
        <taxon>Bacillariophyta</taxon>
        <taxon>Bacillariophyceae</taxon>
        <taxon>Bacillariophycidae</taxon>
        <taxon>Bacillariales</taxon>
        <taxon>Bacillariaceae</taxon>
        <taxon>Fragilariopsis</taxon>
    </lineage>
</organism>
<feature type="compositionally biased region" description="Low complexity" evidence="2">
    <location>
        <begin position="472"/>
        <end position="484"/>
    </location>
</feature>
<feature type="region of interest" description="Disordered" evidence="2">
    <location>
        <begin position="223"/>
        <end position="307"/>
    </location>
</feature>
<feature type="domain" description="DUF6824" evidence="3">
    <location>
        <begin position="785"/>
        <end position="868"/>
    </location>
</feature>
<dbReference type="GO" id="GO:0004402">
    <property type="term" value="F:histone acetyltransferase activity"/>
    <property type="evidence" value="ECO:0007669"/>
    <property type="project" value="TreeGrafter"/>
</dbReference>
<feature type="compositionally biased region" description="Low complexity" evidence="2">
    <location>
        <begin position="555"/>
        <end position="564"/>
    </location>
</feature>
<dbReference type="InParanoid" id="A0A1E7F4D5"/>
<dbReference type="PANTHER" id="PTHR20916:SF26">
    <property type="entry name" value="CYSTEINE-RICH PROTEIN 2-BINDING PROTEIN"/>
    <property type="match status" value="1"/>
</dbReference>
<keyword evidence="5" id="KW-1185">Reference proteome</keyword>
<feature type="compositionally biased region" description="Polar residues" evidence="2">
    <location>
        <begin position="254"/>
        <end position="263"/>
    </location>
</feature>
<feature type="region of interest" description="Disordered" evidence="2">
    <location>
        <begin position="426"/>
        <end position="449"/>
    </location>
</feature>
<evidence type="ECO:0000313" key="5">
    <source>
        <dbReference type="Proteomes" id="UP000095751"/>
    </source>
</evidence>
<feature type="region of interest" description="Disordered" evidence="2">
    <location>
        <begin position="116"/>
        <end position="205"/>
    </location>
</feature>